<dbReference type="PROSITE" id="PS50853">
    <property type="entry name" value="FN3"/>
    <property type="match status" value="10"/>
</dbReference>
<keyword evidence="2" id="KW-0393">Immunoglobulin domain</keyword>
<feature type="domain" description="Fibronectin type-III" evidence="4">
    <location>
        <begin position="368"/>
        <end position="462"/>
    </location>
</feature>
<organism evidence="5 6">
    <name type="scientific">Paramormyrops kingsleyae</name>
    <dbReference type="NCBI Taxonomy" id="1676925"/>
    <lineage>
        <taxon>Eukaryota</taxon>
        <taxon>Metazoa</taxon>
        <taxon>Chordata</taxon>
        <taxon>Craniata</taxon>
        <taxon>Vertebrata</taxon>
        <taxon>Euteleostomi</taxon>
        <taxon>Actinopterygii</taxon>
        <taxon>Neopterygii</taxon>
        <taxon>Teleostei</taxon>
        <taxon>Osteoglossocephala</taxon>
        <taxon>Osteoglossomorpha</taxon>
        <taxon>Osteoglossiformes</taxon>
        <taxon>Mormyridae</taxon>
        <taxon>Paramormyrops</taxon>
    </lineage>
</organism>
<keyword evidence="6" id="KW-1185">Reference proteome</keyword>
<dbReference type="FunFam" id="2.60.40.10:FF:000031">
    <property type="entry name" value="Myosin-binding protein C, slow type"/>
    <property type="match status" value="1"/>
</dbReference>
<reference evidence="5" key="1">
    <citation type="submission" date="2025-08" db="UniProtKB">
        <authorList>
            <consortium name="Ensembl"/>
        </authorList>
    </citation>
    <scope>IDENTIFICATION</scope>
</reference>
<dbReference type="SUPFAM" id="SSF49265">
    <property type="entry name" value="Fibronectin type III"/>
    <property type="match status" value="6"/>
</dbReference>
<evidence type="ECO:0000256" key="1">
    <source>
        <dbReference type="ARBA" id="ARBA00022737"/>
    </source>
</evidence>
<dbReference type="InterPro" id="IPR013098">
    <property type="entry name" value="Ig_I-set"/>
</dbReference>
<evidence type="ECO:0000313" key="5">
    <source>
        <dbReference type="Ensembl" id="ENSPKIP00000003312.1"/>
    </source>
</evidence>
<feature type="domain" description="Fibronectin type-III" evidence="4">
    <location>
        <begin position="1251"/>
        <end position="1346"/>
    </location>
</feature>
<dbReference type="GeneTree" id="ENSGT01150000286978"/>
<dbReference type="SMART" id="SM00408">
    <property type="entry name" value="IGc2"/>
    <property type="match status" value="4"/>
</dbReference>
<dbReference type="FunFam" id="2.60.40.10:FF:000002">
    <property type="entry name" value="Titin a"/>
    <property type="match status" value="3"/>
</dbReference>
<dbReference type="GO" id="GO:0008307">
    <property type="term" value="F:structural constituent of muscle"/>
    <property type="evidence" value="ECO:0007669"/>
    <property type="project" value="TreeGrafter"/>
</dbReference>
<dbReference type="PRINTS" id="PR00014">
    <property type="entry name" value="FNTYPEIII"/>
</dbReference>
<dbReference type="InterPro" id="IPR003599">
    <property type="entry name" value="Ig_sub"/>
</dbReference>
<proteinExistence type="predicted"/>
<feature type="domain" description="Fibronectin type-III" evidence="4">
    <location>
        <begin position="72"/>
        <end position="167"/>
    </location>
</feature>
<dbReference type="Ensembl" id="ENSPKIT00000027271.1">
    <property type="protein sequence ID" value="ENSPKIP00000003312.1"/>
    <property type="gene ID" value="ENSPKIG00000020861.1"/>
</dbReference>
<dbReference type="InterPro" id="IPR013783">
    <property type="entry name" value="Ig-like_fold"/>
</dbReference>
<evidence type="ECO:0008006" key="7">
    <source>
        <dbReference type="Google" id="ProtNLM"/>
    </source>
</evidence>
<keyword evidence="1" id="KW-0677">Repeat</keyword>
<evidence type="ECO:0000256" key="2">
    <source>
        <dbReference type="ARBA" id="ARBA00023319"/>
    </source>
</evidence>
<dbReference type="SMART" id="SM00060">
    <property type="entry name" value="FN3"/>
    <property type="match status" value="10"/>
</dbReference>
<feature type="domain" description="Fibronectin type-III" evidence="4">
    <location>
        <begin position="1055"/>
        <end position="1149"/>
    </location>
</feature>
<feature type="domain" description="Ig-like" evidence="3">
    <location>
        <begin position="273"/>
        <end position="361"/>
    </location>
</feature>
<feature type="domain" description="Ig-like" evidence="3">
    <location>
        <begin position="1153"/>
        <end position="1240"/>
    </location>
</feature>
<dbReference type="GO" id="GO:0031430">
    <property type="term" value="C:M band"/>
    <property type="evidence" value="ECO:0007669"/>
    <property type="project" value="TreeGrafter"/>
</dbReference>
<dbReference type="Gene3D" id="2.60.40.10">
    <property type="entry name" value="Immunoglobulins"/>
    <property type="match status" value="15"/>
</dbReference>
<dbReference type="FunFam" id="2.60.40.10:FF:000034">
    <property type="entry name" value="Titin isoform A"/>
    <property type="match status" value="2"/>
</dbReference>
<evidence type="ECO:0000259" key="4">
    <source>
        <dbReference type="PROSITE" id="PS50853"/>
    </source>
</evidence>
<dbReference type="Proteomes" id="UP000261540">
    <property type="component" value="Unplaced"/>
</dbReference>
<dbReference type="PANTHER" id="PTHR14340">
    <property type="entry name" value="MICROFIBRIL-ASSOCIATED GLYCOPROTEIN 3"/>
    <property type="match status" value="1"/>
</dbReference>
<feature type="domain" description="Fibronectin type-III" evidence="4">
    <location>
        <begin position="657"/>
        <end position="752"/>
    </location>
</feature>
<dbReference type="InterPro" id="IPR003961">
    <property type="entry name" value="FN3_dom"/>
</dbReference>
<dbReference type="InterPro" id="IPR003598">
    <property type="entry name" value="Ig_sub2"/>
</dbReference>
<protein>
    <recommendedName>
        <fullName evidence="7">Titin</fullName>
    </recommendedName>
</protein>
<feature type="domain" description="Fibronectin type-III" evidence="4">
    <location>
        <begin position="1"/>
        <end position="66"/>
    </location>
</feature>
<dbReference type="GO" id="GO:0045214">
    <property type="term" value="P:sarcomere organization"/>
    <property type="evidence" value="ECO:0007669"/>
    <property type="project" value="TreeGrafter"/>
</dbReference>
<dbReference type="FunFam" id="2.60.40.10:FF:000112">
    <property type="entry name" value="Titin a"/>
    <property type="match status" value="1"/>
</dbReference>
<dbReference type="PROSITE" id="PS50835">
    <property type="entry name" value="IG_LIKE"/>
    <property type="match status" value="4"/>
</dbReference>
<dbReference type="Pfam" id="PF00041">
    <property type="entry name" value="fn3"/>
    <property type="match status" value="9"/>
</dbReference>
<feature type="domain" description="Fibronectin type-III" evidence="4">
    <location>
        <begin position="173"/>
        <end position="268"/>
    </location>
</feature>
<dbReference type="GO" id="GO:0048738">
    <property type="term" value="P:cardiac muscle tissue development"/>
    <property type="evidence" value="ECO:0007669"/>
    <property type="project" value="TreeGrafter"/>
</dbReference>
<dbReference type="InterPro" id="IPR007110">
    <property type="entry name" value="Ig-like_dom"/>
</dbReference>
<dbReference type="CDD" id="cd00063">
    <property type="entry name" value="FN3"/>
    <property type="match status" value="10"/>
</dbReference>
<dbReference type="STRING" id="1676925.ENSPKIP00000003312"/>
<dbReference type="FunFam" id="2.60.40.10:FF:000003">
    <property type="entry name" value="Titin isoform E"/>
    <property type="match status" value="3"/>
</dbReference>
<dbReference type="FunFam" id="2.60.40.10:FF:000012">
    <property type="entry name" value="titin isoform X1"/>
    <property type="match status" value="1"/>
</dbReference>
<feature type="domain" description="Fibronectin type-III" evidence="4">
    <location>
        <begin position="465"/>
        <end position="558"/>
    </location>
</feature>
<dbReference type="PANTHER" id="PTHR14340:SF13">
    <property type="entry name" value="TITIN"/>
    <property type="match status" value="1"/>
</dbReference>
<dbReference type="CDD" id="cd05748">
    <property type="entry name" value="Ig_Titin_like"/>
    <property type="match status" value="4"/>
</dbReference>
<dbReference type="InterPro" id="IPR036179">
    <property type="entry name" value="Ig-like_dom_sf"/>
</dbReference>
<name>A0A3B3Q9G4_9TELE</name>
<evidence type="ECO:0000313" key="6">
    <source>
        <dbReference type="Proteomes" id="UP000261540"/>
    </source>
</evidence>
<dbReference type="FunFam" id="2.60.40.10:FF:000073">
    <property type="entry name" value="titin isoform X1"/>
    <property type="match status" value="2"/>
</dbReference>
<accession>A0A3B3Q9G4</accession>
<reference evidence="5" key="2">
    <citation type="submission" date="2025-09" db="UniProtKB">
        <authorList>
            <consortium name="Ensembl"/>
        </authorList>
    </citation>
    <scope>IDENTIFICATION</scope>
</reference>
<sequence>MISHYVIEKRETSRLAWTVVASDCRATMFKVTKLLKGNEYIFRVMAVNKYGVGEALESAPVIMKNPFVPPGPPQELEVTNIIRDSMTVCWTRPTSDGGNEIVGYIVEKRDRTGVRWTKCNKRRVTDLRFRVTGLTEDHEYEFRLSAENAAGVGQPSPPTVYYKACDPMFKPGPPTNAILVHTTKNSISIAWNKPIYDGGSEIQGYVVEICKAEEEEWIACTPPTGLPINTFEITKLIEHQEYKIQICAINRIGVGEPAAIPGIVKPEDKMEAPEIELDSELRKGVVVRAGGSLRINIPFKGNPIPEVNWSKDGEISEKAQIEKGSDFTQLSIDVCDRNDAGKYILNLENNSGSKSAFVSVKVLDTPGAPVNFSVKDITRNSVTLAWEPPLIDGGAKIKNYVIDKRESNRIGYSNVTAKCTKTSFRVVDLKEGAIYYFRVMAENEFGVGLPAETQDAVKAAEIPLPVGKVTLTDVTKTSVSLAWEKPEYDGGSRIIGYFVEMQPKGTEEWVVATITKACEGTVTGLSSGQEYFFRIIAYNDKGKSDPRPLAAPVIAKDITIEPSFKLTSNTYSVQSGNDLKIEIPVFGRPTPKIVWKKDGHSLKETTRVNISSTMNSTVLHIKEANRDDCGKYTVIATNSAGATTEELGIIVLDKPGPPTGPMKIDEVSANFVTISWEPPVYTGGCQINNYVVEKRDTTTTNWQTVSATVARTTIKILTKLLPGNEYIFRVMAVNKYGVGEPLESEPVVARNPFKPPSAPSIPETSAITRDSMVITWERPEDNGGSEIDNYILEKRDKEGIRWTKCNKKRLTDLRFRVTGLTEGHYYEFRVSAENAAGVGQPSKASELYKACDATYPPGPPNNPKVTDHSSTTVTLAWSKPIYDGGASIMGYIVEMKEVSEDEWTTCTPPTGIQTTHYTAKHLKENAEYTFRVLAVNVEGVGEHADVPGSVIAAEKLEAPEIELDAELRKIVTVRASGTLRLFVTIKGRPEPEVKWEKADSPLAERAQVEVTSSYTMLIIDNVNRYDGGKYVLTLENNSGTKSAFVNVRVLDSPSEPLNFDIKDVKRNSVTLSWEPPLIDGGAKIANYIVEKRESARMAYTTVTNNCVRNSFRVDDLREGGVYYFRVLAVNEHGVGLPAETKDAVKVSEAPLSPGKVTLVDVTRKSTLIVKDGSSFTLTVPFKGKPVPNVIWNKADVDLRVRASIDTSDTCTSITVEQATRNDSGKYTVSLQNVAGTSTLTLVVKVLDSPGPVSQIDIKDVTKNSATVTWDAPENEGGAPVKNYHVELREASKMGWTKITDKCHRLTYKVTDLQEGGVYYFRVTGENEFGVGVPFETKDGTKITGKPHNIKKH</sequence>
<dbReference type="Pfam" id="PF07679">
    <property type="entry name" value="I-set"/>
    <property type="match status" value="4"/>
</dbReference>
<evidence type="ECO:0000259" key="3">
    <source>
        <dbReference type="PROSITE" id="PS50835"/>
    </source>
</evidence>
<feature type="domain" description="Ig-like" evidence="3">
    <location>
        <begin position="562"/>
        <end position="650"/>
    </location>
</feature>
<dbReference type="InterPro" id="IPR036116">
    <property type="entry name" value="FN3_sf"/>
</dbReference>
<feature type="domain" description="Fibronectin type-III" evidence="4">
    <location>
        <begin position="859"/>
        <end position="955"/>
    </location>
</feature>
<feature type="domain" description="Fibronectin type-III" evidence="4">
    <location>
        <begin position="758"/>
        <end position="853"/>
    </location>
</feature>
<dbReference type="SUPFAM" id="SSF48726">
    <property type="entry name" value="Immunoglobulin"/>
    <property type="match status" value="4"/>
</dbReference>
<dbReference type="SMART" id="SM00409">
    <property type="entry name" value="IG"/>
    <property type="match status" value="4"/>
</dbReference>
<feature type="domain" description="Ig-like" evidence="3">
    <location>
        <begin position="959"/>
        <end position="1048"/>
    </location>
</feature>